<organism evidence="4 5">
    <name type="scientific">Dryococelus australis</name>
    <dbReference type="NCBI Taxonomy" id="614101"/>
    <lineage>
        <taxon>Eukaryota</taxon>
        <taxon>Metazoa</taxon>
        <taxon>Ecdysozoa</taxon>
        <taxon>Arthropoda</taxon>
        <taxon>Hexapoda</taxon>
        <taxon>Insecta</taxon>
        <taxon>Pterygota</taxon>
        <taxon>Neoptera</taxon>
        <taxon>Polyneoptera</taxon>
        <taxon>Phasmatodea</taxon>
        <taxon>Verophasmatodea</taxon>
        <taxon>Anareolatae</taxon>
        <taxon>Phasmatidae</taxon>
        <taxon>Eurycanthinae</taxon>
        <taxon>Dryococelus</taxon>
    </lineage>
</organism>
<evidence type="ECO:0000256" key="1">
    <source>
        <dbReference type="ARBA" id="ARBA00008645"/>
    </source>
</evidence>
<comment type="caution">
    <text evidence="4">The sequence shown here is derived from an EMBL/GenBank/DDBJ whole genome shotgun (WGS) entry which is preliminary data.</text>
</comment>
<dbReference type="Gene3D" id="3.40.50.1820">
    <property type="entry name" value="alpha/beta hydrolase"/>
    <property type="match status" value="1"/>
</dbReference>
<dbReference type="PANTHER" id="PTHR43798:SF14">
    <property type="entry name" value="SERINE HYDROLASE-LIKE PROTEIN DDB_G0286239"/>
    <property type="match status" value="1"/>
</dbReference>
<proteinExistence type="inferred from homology"/>
<protein>
    <recommendedName>
        <fullName evidence="3">AB hydrolase-1 domain-containing protein</fullName>
    </recommendedName>
</protein>
<dbReference type="EMBL" id="JARBHB010000001">
    <property type="protein sequence ID" value="KAJ8894789.1"/>
    <property type="molecule type" value="Genomic_DNA"/>
</dbReference>
<dbReference type="Pfam" id="PF00561">
    <property type="entry name" value="Abhydrolase_1"/>
    <property type="match status" value="1"/>
</dbReference>
<evidence type="ECO:0000259" key="3">
    <source>
        <dbReference type="Pfam" id="PF00561"/>
    </source>
</evidence>
<keyword evidence="5" id="KW-1185">Reference proteome</keyword>
<gene>
    <name evidence="4" type="ORF">PR048_000096</name>
</gene>
<evidence type="ECO:0000256" key="2">
    <source>
        <dbReference type="ARBA" id="ARBA00022801"/>
    </source>
</evidence>
<keyword evidence="2" id="KW-0378">Hydrolase</keyword>
<evidence type="ECO:0000313" key="5">
    <source>
        <dbReference type="Proteomes" id="UP001159363"/>
    </source>
</evidence>
<dbReference type="Proteomes" id="UP001159363">
    <property type="component" value="Chromosome 1"/>
</dbReference>
<dbReference type="SUPFAM" id="SSF53474">
    <property type="entry name" value="alpha/beta-Hydrolases"/>
    <property type="match status" value="1"/>
</dbReference>
<accession>A0ABQ9IEV5</accession>
<reference evidence="4 5" key="1">
    <citation type="submission" date="2023-02" db="EMBL/GenBank/DDBJ databases">
        <title>LHISI_Scaffold_Assembly.</title>
        <authorList>
            <person name="Stuart O.P."/>
            <person name="Cleave R."/>
            <person name="Magrath M.J.L."/>
            <person name="Mikheyev A.S."/>
        </authorList>
    </citation>
    <scope>NUCLEOTIDE SEQUENCE [LARGE SCALE GENOMIC DNA]</scope>
    <source>
        <strain evidence="4">Daus_M_001</strain>
        <tissue evidence="4">Leg muscle</tissue>
    </source>
</reference>
<dbReference type="InterPro" id="IPR050266">
    <property type="entry name" value="AB_hydrolase_sf"/>
</dbReference>
<dbReference type="InterPro" id="IPR000073">
    <property type="entry name" value="AB_hydrolase_1"/>
</dbReference>
<dbReference type="InterPro" id="IPR029058">
    <property type="entry name" value="AB_hydrolase_fold"/>
</dbReference>
<feature type="domain" description="AB hydrolase-1" evidence="3">
    <location>
        <begin position="11"/>
        <end position="90"/>
    </location>
</feature>
<sequence>MGHIGTPVTCRSLAVDFPGHGLSSHFPPGQPYYQIDYMAFARRIVKHYGWEDVCLMGHSLGCIVAFMYSCTYPNEVSSWISVEALEPVVVSSEDISDAQKGSFCSVIKASGAVLLERGMTKFEGDKYRFNRDICIKYSSISSWPLNTILQFAACIRCNLCYVRADAGLKYNSEENHLEIADVLQKSAKYFEYHTVESTHHVHLNNPDRVASLITNFLQKCV</sequence>
<dbReference type="PANTHER" id="PTHR43798">
    <property type="entry name" value="MONOACYLGLYCEROL LIPASE"/>
    <property type="match status" value="1"/>
</dbReference>
<comment type="similarity">
    <text evidence="1">Belongs to the AB hydrolase superfamily.</text>
</comment>
<evidence type="ECO:0000313" key="4">
    <source>
        <dbReference type="EMBL" id="KAJ8894789.1"/>
    </source>
</evidence>
<name>A0ABQ9IEV5_9NEOP</name>